<comment type="caution">
    <text evidence="1">The sequence shown here is derived from an EMBL/GenBank/DDBJ whole genome shotgun (WGS) entry which is preliminary data.</text>
</comment>
<gene>
    <name evidence="1" type="ORF">MRB53_031994</name>
</gene>
<proteinExistence type="predicted"/>
<organism evidence="1 2">
    <name type="scientific">Persea americana</name>
    <name type="common">Avocado</name>
    <dbReference type="NCBI Taxonomy" id="3435"/>
    <lineage>
        <taxon>Eukaryota</taxon>
        <taxon>Viridiplantae</taxon>
        <taxon>Streptophyta</taxon>
        <taxon>Embryophyta</taxon>
        <taxon>Tracheophyta</taxon>
        <taxon>Spermatophyta</taxon>
        <taxon>Magnoliopsida</taxon>
        <taxon>Magnoliidae</taxon>
        <taxon>Laurales</taxon>
        <taxon>Lauraceae</taxon>
        <taxon>Persea</taxon>
    </lineage>
</organism>
<evidence type="ECO:0000313" key="1">
    <source>
        <dbReference type="EMBL" id="KAJ8623465.1"/>
    </source>
</evidence>
<dbReference type="EMBL" id="CM056818">
    <property type="protein sequence ID" value="KAJ8623465.1"/>
    <property type="molecule type" value="Genomic_DNA"/>
</dbReference>
<protein>
    <submittedName>
        <fullName evidence="1">Uncharacterized protein</fullName>
    </submittedName>
</protein>
<evidence type="ECO:0000313" key="2">
    <source>
        <dbReference type="Proteomes" id="UP001234297"/>
    </source>
</evidence>
<keyword evidence="2" id="KW-1185">Reference proteome</keyword>
<dbReference type="Proteomes" id="UP001234297">
    <property type="component" value="Chromosome 10"/>
</dbReference>
<accession>A0ACC2KR49</accession>
<sequence length="90" mass="10408">MAVNLPLFPSVSTYMPGSTTNALVDRELLDCDALLRDLKLNLNATQSRMQVQHDRHRSERQFEVVYMVYLRLQPYRQATIAKRTNQKLAG</sequence>
<reference evidence="1 2" key="1">
    <citation type="journal article" date="2022" name="Hortic Res">
        <title>A haplotype resolved chromosomal level avocado genome allows analysis of novel avocado genes.</title>
        <authorList>
            <person name="Nath O."/>
            <person name="Fletcher S.J."/>
            <person name="Hayward A."/>
            <person name="Shaw L.M."/>
            <person name="Masouleh A.K."/>
            <person name="Furtado A."/>
            <person name="Henry R.J."/>
            <person name="Mitter N."/>
        </authorList>
    </citation>
    <scope>NUCLEOTIDE SEQUENCE [LARGE SCALE GENOMIC DNA]</scope>
    <source>
        <strain evidence="2">cv. Hass</strain>
    </source>
</reference>
<name>A0ACC2KR49_PERAE</name>